<sequence>MTALEGNAGTGWGAVSLEMLAGLREAVFRFPVATVFLLATAVQQHLLIADIRLFDLEGHGRATFPEFVVGLASGALAALAATLLGEAHGISRLGRFAMAVVAGLAAFSLVGLPYTFLSLQWALILALIGLVPVAPFIGRGGSGSFWMFSARAAFAVFLGLLALLLLAGGISAILASLTLLFGLDVPDRLYEHVWVFTALFAAPLFGMGQLPDRFDEKPGEIVTGFMDRGMRALGDFLAAPLLIVYAIILHLYALKIAVTREVPEGQIGWLVLAYGLCLFGALLIINPFFDRARAPTRAFLRLWPFFLPVPLALLFYALALRVGEYGITPDRFLLGLFGSVMAIVLALQLFPRLRGDIRLIAGLPVAALILGSFGPQGALGVSLRSQASRFLEIVQNPPVEEGREKEALSALTFLDGHKALGRVAPEGTEISPDNAYIETAKAWRLNPARRFSGPRGFSLAFDSGPAALAVAGFEVMVQNLDISAVSESPVPVRLPSGREISFSLRDNALLVTSGEETVRFTISAQTVEDMARIGGADEPMAFPLSADGRRITLVPTYIYADIDAPRLTVFQGTVLLRSANW</sequence>
<evidence type="ECO:0000313" key="3">
    <source>
        <dbReference type="Proteomes" id="UP001320831"/>
    </source>
</evidence>
<feature type="transmembrane region" description="Helical" evidence="1">
    <location>
        <begin position="357"/>
        <end position="374"/>
    </location>
</feature>
<protein>
    <submittedName>
        <fullName evidence="2">DUF4153 domain-containing protein</fullName>
    </submittedName>
</protein>
<feature type="transmembrane region" description="Helical" evidence="1">
    <location>
        <begin position="298"/>
        <end position="320"/>
    </location>
</feature>
<dbReference type="InterPro" id="IPR025291">
    <property type="entry name" value="DUF4153"/>
</dbReference>
<organism evidence="2 3">
    <name type="scientific">Chelativorans salis</name>
    <dbReference type="NCBI Taxonomy" id="2978478"/>
    <lineage>
        <taxon>Bacteria</taxon>
        <taxon>Pseudomonadati</taxon>
        <taxon>Pseudomonadota</taxon>
        <taxon>Alphaproteobacteria</taxon>
        <taxon>Hyphomicrobiales</taxon>
        <taxon>Phyllobacteriaceae</taxon>
        <taxon>Chelativorans</taxon>
    </lineage>
</organism>
<dbReference type="Proteomes" id="UP001320831">
    <property type="component" value="Unassembled WGS sequence"/>
</dbReference>
<name>A0ABT2LM21_9HYPH</name>
<gene>
    <name evidence="2" type="ORF">N5A92_09905</name>
</gene>
<dbReference type="RefSeq" id="WP_260902214.1">
    <property type="nucleotide sequence ID" value="NZ_JAOCZP010000002.1"/>
</dbReference>
<reference evidence="2 3" key="1">
    <citation type="submission" date="2022-09" db="EMBL/GenBank/DDBJ databases">
        <title>Chelativorans salina sp. nov., a novel slightly halophilic bacterium isolated from a saline lake sediment enrichment.</title>
        <authorList>
            <person name="Gao L."/>
            <person name="Fang B.-Z."/>
            <person name="Li W.-J."/>
        </authorList>
    </citation>
    <scope>NUCLEOTIDE SEQUENCE [LARGE SCALE GENOMIC DNA]</scope>
    <source>
        <strain evidence="2 3">EGI FJ00035</strain>
    </source>
</reference>
<keyword evidence="3" id="KW-1185">Reference proteome</keyword>
<accession>A0ABT2LM21</accession>
<feature type="transmembrane region" description="Helical" evidence="1">
    <location>
        <begin position="193"/>
        <end position="211"/>
    </location>
</feature>
<keyword evidence="1" id="KW-0812">Transmembrane</keyword>
<feature type="transmembrane region" description="Helical" evidence="1">
    <location>
        <begin position="332"/>
        <end position="350"/>
    </location>
</feature>
<evidence type="ECO:0000313" key="2">
    <source>
        <dbReference type="EMBL" id="MCT7375346.1"/>
    </source>
</evidence>
<evidence type="ECO:0000256" key="1">
    <source>
        <dbReference type="SAM" id="Phobius"/>
    </source>
</evidence>
<feature type="transmembrane region" description="Helical" evidence="1">
    <location>
        <begin position="67"/>
        <end position="84"/>
    </location>
</feature>
<feature type="transmembrane region" description="Helical" evidence="1">
    <location>
        <begin position="266"/>
        <end position="286"/>
    </location>
</feature>
<proteinExistence type="predicted"/>
<feature type="transmembrane region" description="Helical" evidence="1">
    <location>
        <begin position="121"/>
        <end position="140"/>
    </location>
</feature>
<feature type="transmembrane region" description="Helical" evidence="1">
    <location>
        <begin position="96"/>
        <end position="115"/>
    </location>
</feature>
<feature type="transmembrane region" description="Helical" evidence="1">
    <location>
        <begin position="152"/>
        <end position="181"/>
    </location>
</feature>
<feature type="transmembrane region" description="Helical" evidence="1">
    <location>
        <begin position="232"/>
        <end position="254"/>
    </location>
</feature>
<feature type="transmembrane region" description="Helical" evidence="1">
    <location>
        <begin position="26"/>
        <end position="47"/>
    </location>
</feature>
<comment type="caution">
    <text evidence="2">The sequence shown here is derived from an EMBL/GenBank/DDBJ whole genome shotgun (WGS) entry which is preliminary data.</text>
</comment>
<dbReference type="Pfam" id="PF13687">
    <property type="entry name" value="DUF4153"/>
    <property type="match status" value="1"/>
</dbReference>
<keyword evidence="1" id="KW-0472">Membrane</keyword>
<keyword evidence="1" id="KW-1133">Transmembrane helix</keyword>
<dbReference type="EMBL" id="JAOCZP010000002">
    <property type="protein sequence ID" value="MCT7375346.1"/>
    <property type="molecule type" value="Genomic_DNA"/>
</dbReference>